<dbReference type="EMBL" id="CM047744">
    <property type="protein sequence ID" value="KAJ0027378.1"/>
    <property type="molecule type" value="Genomic_DNA"/>
</dbReference>
<organism evidence="1 2">
    <name type="scientific">Pistacia integerrima</name>
    <dbReference type="NCBI Taxonomy" id="434235"/>
    <lineage>
        <taxon>Eukaryota</taxon>
        <taxon>Viridiplantae</taxon>
        <taxon>Streptophyta</taxon>
        <taxon>Embryophyta</taxon>
        <taxon>Tracheophyta</taxon>
        <taxon>Spermatophyta</taxon>
        <taxon>Magnoliopsida</taxon>
        <taxon>eudicotyledons</taxon>
        <taxon>Gunneridae</taxon>
        <taxon>Pentapetalae</taxon>
        <taxon>rosids</taxon>
        <taxon>malvids</taxon>
        <taxon>Sapindales</taxon>
        <taxon>Anacardiaceae</taxon>
        <taxon>Pistacia</taxon>
    </lineage>
</organism>
<comment type="caution">
    <text evidence="1">The sequence shown here is derived from an EMBL/GenBank/DDBJ whole genome shotgun (WGS) entry which is preliminary data.</text>
</comment>
<protein>
    <submittedName>
        <fullName evidence="1">Uncharacterized protein</fullName>
    </submittedName>
</protein>
<name>A0ACC0Y1I3_9ROSI</name>
<evidence type="ECO:0000313" key="2">
    <source>
        <dbReference type="Proteomes" id="UP001163603"/>
    </source>
</evidence>
<dbReference type="Proteomes" id="UP001163603">
    <property type="component" value="Chromosome 9"/>
</dbReference>
<gene>
    <name evidence="1" type="ORF">Pint_36462</name>
</gene>
<accession>A0ACC0Y1I3</accession>
<evidence type="ECO:0000313" key="1">
    <source>
        <dbReference type="EMBL" id="KAJ0027378.1"/>
    </source>
</evidence>
<sequence length="133" mass="15290">MPAIGVRPWRRWFLLAVRVSCLLAMWRCEDCSASRGVFEKPSGERDQATWNAMILGYTQNGLVEEAFITFRRCLSERVVLVVIFGLVNEGLQIFELIESKYKIQPSTEHYCCVVDMLDFMENLIGRSCCQEVA</sequence>
<proteinExistence type="predicted"/>
<keyword evidence="2" id="KW-1185">Reference proteome</keyword>
<reference evidence="2" key="1">
    <citation type="journal article" date="2023" name="G3 (Bethesda)">
        <title>Genome assembly and association tests identify interacting loci associated with vigor, precocity, and sex in interspecific pistachio rootstocks.</title>
        <authorList>
            <person name="Palmer W."/>
            <person name="Jacygrad E."/>
            <person name="Sagayaradj S."/>
            <person name="Cavanaugh K."/>
            <person name="Han R."/>
            <person name="Bertier L."/>
            <person name="Beede B."/>
            <person name="Kafkas S."/>
            <person name="Golino D."/>
            <person name="Preece J."/>
            <person name="Michelmore R."/>
        </authorList>
    </citation>
    <scope>NUCLEOTIDE SEQUENCE [LARGE SCALE GENOMIC DNA]</scope>
</reference>